<feature type="compositionally biased region" description="Low complexity" evidence="1">
    <location>
        <begin position="390"/>
        <end position="406"/>
    </location>
</feature>
<feature type="transmembrane region" description="Helical" evidence="2">
    <location>
        <begin position="181"/>
        <end position="200"/>
    </location>
</feature>
<keyword evidence="2" id="KW-0812">Transmembrane</keyword>
<sequence length="413" mass="46927">MSVATSLVLTGIGGLFYKYDNTHSFELDPNIYLPVYEYKEKVIIPKIANTQEEFTIAIVNFFQGLFNNQPFVYPLRGFLELIYYPEKYLYGTISTFLFYLVSYTVITALYWITLTPLYVGFFFVLGPIGVLLALVQTFLHANILTLMFMRLSHFTNNLVKNCLDIDSTTNNNSERITSIKYYVPISCTYFWVLYLPMKILKYFGSFIILIILLTISAMPIIGPILFHSLISPFITKIYISKTLKLNKFDDQDRLHLFAQYFGTYTSFGLVAALLETIPLFSGIFLSTNIIGTTLLAVETILITNETDLSHELPEERRRGGRRSRRSHDILPTRTTTDLLPELCRSSLDDSSSELPNTELVSEISPNINNRSGILLSGLCKTSEIPSINLNNTNNFSSNNNSQPPISELKDLIS</sequence>
<dbReference type="PANTHER" id="PTHR34292">
    <property type="entry name" value="OUTER SPORE WALL PROTEIN LDS1"/>
    <property type="match status" value="1"/>
</dbReference>
<dbReference type="Proteomes" id="UP000196158">
    <property type="component" value="Unassembled WGS sequence"/>
</dbReference>
<dbReference type="AlphaFoldDB" id="A0A1X7R7P9"/>
<evidence type="ECO:0000313" key="4">
    <source>
        <dbReference type="Proteomes" id="UP000196158"/>
    </source>
</evidence>
<gene>
    <name evidence="3" type="ORF">KASA_0K01397G</name>
</gene>
<keyword evidence="2" id="KW-1133">Transmembrane helix</keyword>
<proteinExistence type="predicted"/>
<protein>
    <submittedName>
        <fullName evidence="3">Uncharacterized protein</fullName>
    </submittedName>
</protein>
<name>A0A1X7R7P9_9SACH</name>
<dbReference type="OrthoDB" id="10012223at2759"/>
<feature type="transmembrane region" description="Helical" evidence="2">
    <location>
        <begin position="254"/>
        <end position="274"/>
    </location>
</feature>
<accession>A0A1X7R7P9</accession>
<dbReference type="InterPro" id="IPR052786">
    <property type="entry name" value="Spore_wall_assembly"/>
</dbReference>
<feature type="transmembrane region" description="Helical" evidence="2">
    <location>
        <begin position="88"/>
        <end position="112"/>
    </location>
</feature>
<feature type="region of interest" description="Disordered" evidence="1">
    <location>
        <begin position="311"/>
        <end position="331"/>
    </location>
</feature>
<dbReference type="EMBL" id="FXLY01000008">
    <property type="protein sequence ID" value="SMN21480.1"/>
    <property type="molecule type" value="Genomic_DNA"/>
</dbReference>
<feature type="transmembrane region" description="Helical" evidence="2">
    <location>
        <begin position="206"/>
        <end position="234"/>
    </location>
</feature>
<evidence type="ECO:0000313" key="3">
    <source>
        <dbReference type="EMBL" id="SMN21480.1"/>
    </source>
</evidence>
<reference evidence="3 4" key="1">
    <citation type="submission" date="2017-04" db="EMBL/GenBank/DDBJ databases">
        <authorList>
            <person name="Afonso C.L."/>
            <person name="Miller P.J."/>
            <person name="Scott M.A."/>
            <person name="Spackman E."/>
            <person name="Goraichik I."/>
            <person name="Dimitrov K.M."/>
            <person name="Suarez D.L."/>
            <person name="Swayne D.E."/>
        </authorList>
    </citation>
    <scope>NUCLEOTIDE SEQUENCE [LARGE SCALE GENOMIC DNA]</scope>
</reference>
<dbReference type="PANTHER" id="PTHR34292:SF2">
    <property type="entry name" value="OUTER SPORE WALL PROTEIN LDS1"/>
    <property type="match status" value="1"/>
</dbReference>
<feature type="region of interest" description="Disordered" evidence="1">
    <location>
        <begin position="390"/>
        <end position="413"/>
    </location>
</feature>
<keyword evidence="2" id="KW-0472">Membrane</keyword>
<dbReference type="GO" id="GO:0005628">
    <property type="term" value="C:prospore membrane"/>
    <property type="evidence" value="ECO:0007669"/>
    <property type="project" value="TreeGrafter"/>
</dbReference>
<evidence type="ECO:0000256" key="1">
    <source>
        <dbReference type="SAM" id="MobiDB-lite"/>
    </source>
</evidence>
<evidence type="ECO:0000256" key="2">
    <source>
        <dbReference type="SAM" id="Phobius"/>
    </source>
</evidence>
<keyword evidence="4" id="KW-1185">Reference proteome</keyword>
<dbReference type="GO" id="GO:0005619">
    <property type="term" value="C:ascospore wall"/>
    <property type="evidence" value="ECO:0007669"/>
    <property type="project" value="TreeGrafter"/>
</dbReference>
<organism evidence="3 4">
    <name type="scientific">Maudiozyma saulgeensis</name>
    <dbReference type="NCBI Taxonomy" id="1789683"/>
    <lineage>
        <taxon>Eukaryota</taxon>
        <taxon>Fungi</taxon>
        <taxon>Dikarya</taxon>
        <taxon>Ascomycota</taxon>
        <taxon>Saccharomycotina</taxon>
        <taxon>Saccharomycetes</taxon>
        <taxon>Saccharomycetales</taxon>
        <taxon>Saccharomycetaceae</taxon>
        <taxon>Maudiozyma</taxon>
    </lineage>
</organism>
<dbReference type="GO" id="GO:0005811">
    <property type="term" value="C:lipid droplet"/>
    <property type="evidence" value="ECO:0007669"/>
    <property type="project" value="TreeGrafter"/>
</dbReference>
<feature type="transmembrane region" description="Helical" evidence="2">
    <location>
        <begin position="118"/>
        <end position="141"/>
    </location>
</feature>